<dbReference type="EMBL" id="ML977499">
    <property type="protein sequence ID" value="KAF2133330.1"/>
    <property type="molecule type" value="Genomic_DNA"/>
</dbReference>
<dbReference type="Proteomes" id="UP000799771">
    <property type="component" value="Unassembled WGS sequence"/>
</dbReference>
<dbReference type="AlphaFoldDB" id="A0A6A6ANG2"/>
<dbReference type="PANTHER" id="PTHR12612">
    <property type="entry name" value="NUCLEAR TRANSPORT FACTOR 2"/>
    <property type="match status" value="1"/>
</dbReference>
<evidence type="ECO:0000313" key="6">
    <source>
        <dbReference type="EMBL" id="KAF2133330.1"/>
    </source>
</evidence>
<feature type="domain" description="NTF2" evidence="5">
    <location>
        <begin position="8"/>
        <end position="120"/>
    </location>
</feature>
<evidence type="ECO:0000259" key="5">
    <source>
        <dbReference type="PROSITE" id="PS50177"/>
    </source>
</evidence>
<dbReference type="CDD" id="cd00780">
    <property type="entry name" value="NTF2"/>
    <property type="match status" value="1"/>
</dbReference>
<organism evidence="6 7">
    <name type="scientific">Dothidotthia symphoricarpi CBS 119687</name>
    <dbReference type="NCBI Taxonomy" id="1392245"/>
    <lineage>
        <taxon>Eukaryota</taxon>
        <taxon>Fungi</taxon>
        <taxon>Dikarya</taxon>
        <taxon>Ascomycota</taxon>
        <taxon>Pezizomycotina</taxon>
        <taxon>Dothideomycetes</taxon>
        <taxon>Pleosporomycetidae</taxon>
        <taxon>Pleosporales</taxon>
        <taxon>Dothidotthiaceae</taxon>
        <taxon>Dothidotthia</taxon>
    </lineage>
</organism>
<dbReference type="InterPro" id="IPR045875">
    <property type="entry name" value="NTF2"/>
</dbReference>
<dbReference type="Gene3D" id="3.10.450.50">
    <property type="match status" value="1"/>
</dbReference>
<protein>
    <recommendedName>
        <fullName evidence="2 4">Nuclear transport factor 2</fullName>
        <shortName evidence="4">NTF-2</shortName>
    </recommendedName>
</protein>
<name>A0A6A6ANG2_9PLEO</name>
<dbReference type="PROSITE" id="PS50177">
    <property type="entry name" value="NTF2_DOMAIN"/>
    <property type="match status" value="1"/>
</dbReference>
<dbReference type="Pfam" id="PF02136">
    <property type="entry name" value="NTF2"/>
    <property type="match status" value="1"/>
</dbReference>
<dbReference type="InterPro" id="IPR032710">
    <property type="entry name" value="NTF2-like_dom_sf"/>
</dbReference>
<accession>A0A6A6ANG2</accession>
<dbReference type="GO" id="GO:0005737">
    <property type="term" value="C:cytoplasm"/>
    <property type="evidence" value="ECO:0007669"/>
    <property type="project" value="UniProtKB-SubCell"/>
</dbReference>
<comment type="subcellular location">
    <subcellularLocation>
        <location evidence="4">Cytoplasm</location>
    </subcellularLocation>
    <subcellularLocation>
        <location evidence="4">Nucleus</location>
    </subcellularLocation>
</comment>
<evidence type="ECO:0000256" key="4">
    <source>
        <dbReference type="RuleBase" id="RU369002"/>
    </source>
</evidence>
<dbReference type="InterPro" id="IPR018222">
    <property type="entry name" value="Nuclear_transport_factor_2_euk"/>
</dbReference>
<evidence type="ECO:0000256" key="1">
    <source>
        <dbReference type="ARBA" id="ARBA00022490"/>
    </source>
</evidence>
<dbReference type="InterPro" id="IPR002075">
    <property type="entry name" value="NTF2_dom"/>
</dbReference>
<keyword evidence="4" id="KW-0539">Nucleus</keyword>
<dbReference type="GeneID" id="54407826"/>
<dbReference type="RefSeq" id="XP_033527717.1">
    <property type="nucleotide sequence ID" value="XM_033667394.1"/>
</dbReference>
<evidence type="ECO:0000256" key="3">
    <source>
        <dbReference type="ARBA" id="ARBA00053082"/>
    </source>
</evidence>
<sequence>MAGNFQEIAKQFVEYYYQTFDANRAGLAPLYRDHSMLTFEAQGVQGTQAIVEKLQTLPFQQIQHRTDSVDAQPSADDGILVMVTGALLVEGNDRPMSFTQAFQLKADSGNYYVFNDIFRLVYPAA</sequence>
<evidence type="ECO:0000256" key="2">
    <source>
        <dbReference type="ARBA" id="ARBA00026247"/>
    </source>
</evidence>
<dbReference type="SUPFAM" id="SSF54427">
    <property type="entry name" value="NTF2-like"/>
    <property type="match status" value="1"/>
</dbReference>
<comment type="function">
    <text evidence="3">Facilitates protein transport into the nucleus. Could be part of a multicomponent system of cytosolic factors that assemble at the pore complex during nuclear import.</text>
</comment>
<evidence type="ECO:0000313" key="7">
    <source>
        <dbReference type="Proteomes" id="UP000799771"/>
    </source>
</evidence>
<keyword evidence="4" id="KW-0653">Protein transport</keyword>
<gene>
    <name evidence="6" type="ORF">P153DRAFT_363531</name>
</gene>
<dbReference type="FunFam" id="3.10.450.50:FF:000005">
    <property type="entry name" value="Nuclear transport factor 2"/>
    <property type="match status" value="1"/>
</dbReference>
<proteinExistence type="predicted"/>
<dbReference type="GO" id="GO:0006606">
    <property type="term" value="P:protein import into nucleus"/>
    <property type="evidence" value="ECO:0007669"/>
    <property type="project" value="UniProtKB-ARBA"/>
</dbReference>
<reference evidence="6" key="1">
    <citation type="journal article" date="2020" name="Stud. Mycol.">
        <title>101 Dothideomycetes genomes: a test case for predicting lifestyles and emergence of pathogens.</title>
        <authorList>
            <person name="Haridas S."/>
            <person name="Albert R."/>
            <person name="Binder M."/>
            <person name="Bloem J."/>
            <person name="Labutti K."/>
            <person name="Salamov A."/>
            <person name="Andreopoulos B."/>
            <person name="Baker S."/>
            <person name="Barry K."/>
            <person name="Bills G."/>
            <person name="Bluhm B."/>
            <person name="Cannon C."/>
            <person name="Castanera R."/>
            <person name="Culley D."/>
            <person name="Daum C."/>
            <person name="Ezra D."/>
            <person name="Gonzalez J."/>
            <person name="Henrissat B."/>
            <person name="Kuo A."/>
            <person name="Liang C."/>
            <person name="Lipzen A."/>
            <person name="Lutzoni F."/>
            <person name="Magnuson J."/>
            <person name="Mondo S."/>
            <person name="Nolan M."/>
            <person name="Ohm R."/>
            <person name="Pangilinan J."/>
            <person name="Park H.-J."/>
            <person name="Ramirez L."/>
            <person name="Alfaro M."/>
            <person name="Sun H."/>
            <person name="Tritt A."/>
            <person name="Yoshinaga Y."/>
            <person name="Zwiers L.-H."/>
            <person name="Turgeon B."/>
            <person name="Goodwin S."/>
            <person name="Spatafora J."/>
            <person name="Crous P."/>
            <person name="Grigoriev I."/>
        </authorList>
    </citation>
    <scope>NUCLEOTIDE SEQUENCE</scope>
    <source>
        <strain evidence="6">CBS 119687</strain>
    </source>
</reference>
<dbReference type="GO" id="GO:0005635">
    <property type="term" value="C:nuclear envelope"/>
    <property type="evidence" value="ECO:0007669"/>
    <property type="project" value="UniProtKB-ARBA"/>
</dbReference>
<keyword evidence="4" id="KW-0813">Transport</keyword>
<keyword evidence="7" id="KW-1185">Reference proteome</keyword>
<comment type="function">
    <text evidence="4">Has a role in nuclear-cytoplasmic transport of proteins and mRNAs.</text>
</comment>
<dbReference type="GO" id="GO:0051028">
    <property type="term" value="P:mRNA transport"/>
    <property type="evidence" value="ECO:0007669"/>
    <property type="project" value="UniProtKB-UniRule"/>
</dbReference>
<keyword evidence="1 4" id="KW-0963">Cytoplasm</keyword>
<dbReference type="OrthoDB" id="6507044at2759"/>